<dbReference type="CDD" id="cd11063">
    <property type="entry name" value="CYP52"/>
    <property type="match status" value="1"/>
</dbReference>
<proteinExistence type="inferred from homology"/>
<evidence type="ECO:0000256" key="6">
    <source>
        <dbReference type="ARBA" id="ARBA00023033"/>
    </source>
</evidence>
<dbReference type="Gene3D" id="1.10.630.10">
    <property type="entry name" value="Cytochrome P450"/>
    <property type="match status" value="1"/>
</dbReference>
<evidence type="ECO:0000256" key="5">
    <source>
        <dbReference type="ARBA" id="ARBA00023004"/>
    </source>
</evidence>
<keyword evidence="9" id="KW-1185">Reference proteome</keyword>
<evidence type="ECO:0000256" key="1">
    <source>
        <dbReference type="ARBA" id="ARBA00001971"/>
    </source>
</evidence>
<evidence type="ECO:0000256" key="7">
    <source>
        <dbReference type="RuleBase" id="RU000461"/>
    </source>
</evidence>
<comment type="caution">
    <text evidence="8">The sequence shown here is derived from an EMBL/GenBank/DDBJ whole genome shotgun (WGS) entry which is preliminary data.</text>
</comment>
<gene>
    <name evidence="8" type="ORF">KHLLAP_LOCUS14350</name>
</gene>
<dbReference type="GO" id="GO:0016712">
    <property type="term" value="F:oxidoreductase activity, acting on paired donors, with incorporation or reduction of molecular oxygen, reduced flavin or flavoprotein as one donor, and incorporation of one atom of oxygen"/>
    <property type="evidence" value="ECO:0007669"/>
    <property type="project" value="InterPro"/>
</dbReference>
<evidence type="ECO:0000256" key="2">
    <source>
        <dbReference type="ARBA" id="ARBA00010617"/>
    </source>
</evidence>
<organism evidence="8 9">
    <name type="scientific">Anthostomella pinea</name>
    <dbReference type="NCBI Taxonomy" id="933095"/>
    <lineage>
        <taxon>Eukaryota</taxon>
        <taxon>Fungi</taxon>
        <taxon>Dikarya</taxon>
        <taxon>Ascomycota</taxon>
        <taxon>Pezizomycotina</taxon>
        <taxon>Sordariomycetes</taxon>
        <taxon>Xylariomycetidae</taxon>
        <taxon>Xylariales</taxon>
        <taxon>Xylariaceae</taxon>
        <taxon>Anthostomella</taxon>
    </lineage>
</organism>
<comment type="similarity">
    <text evidence="2 7">Belongs to the cytochrome P450 family.</text>
</comment>
<evidence type="ECO:0000256" key="4">
    <source>
        <dbReference type="ARBA" id="ARBA00023002"/>
    </source>
</evidence>
<reference evidence="8" key="1">
    <citation type="submission" date="2023-10" db="EMBL/GenBank/DDBJ databases">
        <authorList>
            <person name="Hackl T."/>
        </authorList>
    </citation>
    <scope>NUCLEOTIDE SEQUENCE</scope>
</reference>
<keyword evidence="3 7" id="KW-0479">Metal-binding</keyword>
<keyword evidence="4 7" id="KW-0560">Oxidoreductase</keyword>
<dbReference type="Proteomes" id="UP001295740">
    <property type="component" value="Unassembled WGS sequence"/>
</dbReference>
<dbReference type="GO" id="GO:0020037">
    <property type="term" value="F:heme binding"/>
    <property type="evidence" value="ECO:0007669"/>
    <property type="project" value="InterPro"/>
</dbReference>
<dbReference type="PROSITE" id="PS00086">
    <property type="entry name" value="CYTOCHROME_P450"/>
    <property type="match status" value="1"/>
</dbReference>
<dbReference type="PANTHER" id="PTHR24287">
    <property type="entry name" value="P450, PUTATIVE (EUROFUNG)-RELATED"/>
    <property type="match status" value="1"/>
</dbReference>
<dbReference type="InterPro" id="IPR002974">
    <property type="entry name" value="Cyt_P450_E_CYP52_ascomycetes"/>
</dbReference>
<dbReference type="PRINTS" id="PR00385">
    <property type="entry name" value="P450"/>
</dbReference>
<dbReference type="InterPro" id="IPR017972">
    <property type="entry name" value="Cyt_P450_CS"/>
</dbReference>
<dbReference type="Pfam" id="PF00067">
    <property type="entry name" value="p450"/>
    <property type="match status" value="1"/>
</dbReference>
<dbReference type="EMBL" id="CAUWAG010000020">
    <property type="protein sequence ID" value="CAJ2513882.1"/>
    <property type="molecule type" value="Genomic_DNA"/>
</dbReference>
<dbReference type="InterPro" id="IPR001128">
    <property type="entry name" value="Cyt_P450"/>
</dbReference>
<evidence type="ECO:0000313" key="9">
    <source>
        <dbReference type="Proteomes" id="UP001295740"/>
    </source>
</evidence>
<sequence length="509" mass="56524">MTAMSLLSLVACFVAAFAAYRLYVAYRVRLTAQQHGCQAAARYKHKDPVFGLDIFLRTGDAITKNQFLVEHQRRYDAYGHTFEALNFGSRAIYSVHPENLRAVFSKNAADWGIQPLRLRNMSPFCGTGFITADGSDWKISHDLLKPSFHRSNISDFGPLEEHLRLLLEQIPTDGSKFDLQPFILKLYLDMGTLFLFGESIGMLSGTPPSHAQGFLDAFQAGVNGCGLRIALGPLNFLMPKGAWLKACGNVHEFAKVYVDRAIEYRNKISSVEDSQAKVHQRTLLFNMAQQTDDRTILRNQTVQAMMASTETTASLISHVIRNLASNPDICAHVRAEVLALGDAPLDFDQLPRIKSLQHVITETLRLYPVFPQMNRVSLKDIVLPTGGGSDGTAPVFAPAGTLFDTSFSTLHRDPKIWGPDADDFRPSRWENDYSPPPFTFMPFGAGPRQCLAQQKATMETSYVVSRILQEFSGIKSEDEKPYQAQVALTAKSAHGCLVSLTPATEQIVE</sequence>
<dbReference type="InterPro" id="IPR047146">
    <property type="entry name" value="Cyt_P450_E_CYP52_fungi"/>
</dbReference>
<evidence type="ECO:0000313" key="8">
    <source>
        <dbReference type="EMBL" id="CAJ2513882.1"/>
    </source>
</evidence>
<keyword evidence="6 7" id="KW-0503">Monooxygenase</keyword>
<dbReference type="AlphaFoldDB" id="A0AAI8VZF0"/>
<dbReference type="GO" id="GO:0005506">
    <property type="term" value="F:iron ion binding"/>
    <property type="evidence" value="ECO:0007669"/>
    <property type="project" value="InterPro"/>
</dbReference>
<dbReference type="InterPro" id="IPR036396">
    <property type="entry name" value="Cyt_P450_sf"/>
</dbReference>
<keyword evidence="5 7" id="KW-0408">Iron</keyword>
<dbReference type="PRINTS" id="PR01239">
    <property type="entry name" value="EP450IICYP52"/>
</dbReference>
<comment type="cofactor">
    <cofactor evidence="1">
        <name>heme</name>
        <dbReference type="ChEBI" id="CHEBI:30413"/>
    </cofactor>
</comment>
<accession>A0AAI8VZF0</accession>
<dbReference type="PANTHER" id="PTHR24287:SF17">
    <property type="entry name" value="P450, PUTATIVE (EUROFUNG)-RELATED"/>
    <property type="match status" value="1"/>
</dbReference>
<name>A0AAI8VZF0_9PEZI</name>
<protein>
    <submittedName>
        <fullName evidence="8">Uu.00g020010.m01.CDS01</fullName>
    </submittedName>
</protein>
<keyword evidence="7" id="KW-0349">Heme</keyword>
<dbReference type="SUPFAM" id="SSF48264">
    <property type="entry name" value="Cytochrome P450"/>
    <property type="match status" value="1"/>
</dbReference>
<evidence type="ECO:0000256" key="3">
    <source>
        <dbReference type="ARBA" id="ARBA00022723"/>
    </source>
</evidence>